<sequence length="143" mass="16970">MNELEELTREIREKLPRLKELTNGTIIRSKMEDWRNFITVDAYYEIGYSDEYGLCSADAYHVNIDGYTYNAKSFEVIGKDPMLNDVMEWLQVKSQLDFELADKRYLTHFLAFKLSEWDLSKPYLKDQSPELINFLHSLIKTKQ</sequence>
<dbReference type="RefSeq" id="WP_168239229.1">
    <property type="nucleotide sequence ID" value="NZ_CP050995.1"/>
</dbReference>
<evidence type="ECO:0000313" key="2">
    <source>
        <dbReference type="Proteomes" id="UP000501570"/>
    </source>
</evidence>
<evidence type="ECO:0008006" key="3">
    <source>
        <dbReference type="Google" id="ProtNLM"/>
    </source>
</evidence>
<accession>A0ABX6KUE0</accession>
<name>A0ABX6KUE0_CHRGL</name>
<proteinExistence type="predicted"/>
<protein>
    <recommendedName>
        <fullName evidence="3">Immunity protein 63 domain-containing protein</fullName>
    </recommendedName>
</protein>
<keyword evidence="2" id="KW-1185">Reference proteome</keyword>
<reference evidence="1 2" key="1">
    <citation type="submission" date="2019-09" db="EMBL/GenBank/DDBJ databases">
        <title>FDA dAtabase for Regulatory Grade micrObial Sequences (FDA-ARGOS): Supporting development and validation of Infectious Disease Dx tests.</title>
        <authorList>
            <person name="Sciortino C."/>
            <person name="Tallon L."/>
            <person name="Sadzewicz L."/>
            <person name="Vavikolanu K."/>
            <person name="Mehta A."/>
            <person name="Aluvathingal J."/>
            <person name="Nadendla S."/>
            <person name="Nandy P."/>
            <person name="Geyer C."/>
            <person name="Yan Y."/>
            <person name="Sichtig H."/>
        </authorList>
    </citation>
    <scope>NUCLEOTIDE SEQUENCE [LARGE SCALE GENOMIC DNA]</scope>
    <source>
        <strain evidence="1 2">FDAARGOS_636</strain>
    </source>
</reference>
<dbReference type="EMBL" id="CP050995">
    <property type="protein sequence ID" value="QIY92221.1"/>
    <property type="molecule type" value="Genomic_DNA"/>
</dbReference>
<evidence type="ECO:0000313" key="1">
    <source>
        <dbReference type="EMBL" id="QIY92221.1"/>
    </source>
</evidence>
<dbReference type="Proteomes" id="UP000501570">
    <property type="component" value="Chromosome"/>
</dbReference>
<organism evidence="1 2">
    <name type="scientific">Chryseobacterium gallinarum</name>
    <dbReference type="NCBI Taxonomy" id="1324352"/>
    <lineage>
        <taxon>Bacteria</taxon>
        <taxon>Pseudomonadati</taxon>
        <taxon>Bacteroidota</taxon>
        <taxon>Flavobacteriia</taxon>
        <taxon>Flavobacteriales</taxon>
        <taxon>Weeksellaceae</taxon>
        <taxon>Chryseobacterium group</taxon>
        <taxon>Chryseobacterium</taxon>
    </lineage>
</organism>
<gene>
    <name evidence="1" type="ORF">FOB44_16815</name>
</gene>